<dbReference type="Gene3D" id="3.40.190.10">
    <property type="entry name" value="Periplasmic binding protein-like II"/>
    <property type="match status" value="2"/>
</dbReference>
<dbReference type="RefSeq" id="WP_125697608.1">
    <property type="nucleotide sequence ID" value="NZ_JBHTOG010000023.1"/>
</dbReference>
<dbReference type="Proteomes" id="UP001597192">
    <property type="component" value="Unassembled WGS sequence"/>
</dbReference>
<gene>
    <name evidence="1" type="ORF">ACFQ47_05490</name>
</gene>
<sequence length="85" mass="9100">MARYQAQGQIPIDKQALQTSALTTDPVAAAVVAQARRSVLMPKMPQMAQLWDNAPALMIGAFTGTIKPADYSAKLAAFQQVISQP</sequence>
<comment type="caution">
    <text evidence="1">The sequence shown here is derived from an EMBL/GenBank/DDBJ whole genome shotgun (WGS) entry which is preliminary data.</text>
</comment>
<organism evidence="1 2">
    <name type="scientific">Lacticaseibacillus yichunensis</name>
    <dbReference type="NCBI Taxonomy" id="2486015"/>
    <lineage>
        <taxon>Bacteria</taxon>
        <taxon>Bacillati</taxon>
        <taxon>Bacillota</taxon>
        <taxon>Bacilli</taxon>
        <taxon>Lactobacillales</taxon>
        <taxon>Lactobacillaceae</taxon>
        <taxon>Lacticaseibacillus</taxon>
    </lineage>
</organism>
<accession>A0ABW4CQT1</accession>
<evidence type="ECO:0000313" key="1">
    <source>
        <dbReference type="EMBL" id="MFD1432135.1"/>
    </source>
</evidence>
<proteinExistence type="predicted"/>
<dbReference type="SUPFAM" id="SSF53850">
    <property type="entry name" value="Periplasmic binding protein-like II"/>
    <property type="match status" value="1"/>
</dbReference>
<dbReference type="EMBL" id="JBHTOG010000023">
    <property type="protein sequence ID" value="MFD1432135.1"/>
    <property type="molecule type" value="Genomic_DNA"/>
</dbReference>
<reference evidence="2" key="1">
    <citation type="journal article" date="2019" name="Int. J. Syst. Evol. Microbiol.">
        <title>The Global Catalogue of Microorganisms (GCM) 10K type strain sequencing project: providing services to taxonomists for standard genome sequencing and annotation.</title>
        <authorList>
            <consortium name="The Broad Institute Genomics Platform"/>
            <consortium name="The Broad Institute Genome Sequencing Center for Infectious Disease"/>
            <person name="Wu L."/>
            <person name="Ma J."/>
        </authorList>
    </citation>
    <scope>NUCLEOTIDE SEQUENCE [LARGE SCALE GENOMIC DNA]</scope>
    <source>
        <strain evidence="2">CCM 8947</strain>
    </source>
</reference>
<protein>
    <submittedName>
        <fullName evidence="1">Uncharacterized protein</fullName>
    </submittedName>
</protein>
<keyword evidence="2" id="KW-1185">Reference proteome</keyword>
<evidence type="ECO:0000313" key="2">
    <source>
        <dbReference type="Proteomes" id="UP001597192"/>
    </source>
</evidence>
<name>A0ABW4CQT1_9LACO</name>